<feature type="domain" description="DUF7053" evidence="2">
    <location>
        <begin position="60"/>
        <end position="140"/>
    </location>
</feature>
<evidence type="ECO:0000259" key="2">
    <source>
        <dbReference type="Pfam" id="PF23155"/>
    </source>
</evidence>
<comment type="caution">
    <text evidence="3">The sequence shown here is derived from an EMBL/GenBank/DDBJ whole genome shotgun (WGS) entry which is preliminary data.</text>
</comment>
<proteinExistence type="predicted"/>
<keyword evidence="4" id="KW-1185">Reference proteome</keyword>
<dbReference type="PANTHER" id="PTHR38117">
    <property type="entry name" value="NACHT AND WD40 DOMAIN PROTEIN"/>
    <property type="match status" value="1"/>
</dbReference>
<evidence type="ECO:0000256" key="1">
    <source>
        <dbReference type="SAM" id="MobiDB-lite"/>
    </source>
</evidence>
<dbReference type="EMBL" id="QGMI01000295">
    <property type="protein sequence ID" value="TVY43096.1"/>
    <property type="molecule type" value="Genomic_DNA"/>
</dbReference>
<organism evidence="3 4">
    <name type="scientific">Lachnellula occidentalis</name>
    <dbReference type="NCBI Taxonomy" id="215460"/>
    <lineage>
        <taxon>Eukaryota</taxon>
        <taxon>Fungi</taxon>
        <taxon>Dikarya</taxon>
        <taxon>Ascomycota</taxon>
        <taxon>Pezizomycotina</taxon>
        <taxon>Leotiomycetes</taxon>
        <taxon>Helotiales</taxon>
        <taxon>Lachnaceae</taxon>
        <taxon>Lachnellula</taxon>
    </lineage>
</organism>
<dbReference type="Proteomes" id="UP000443090">
    <property type="component" value="Unassembled WGS sequence"/>
</dbReference>
<reference evidence="3 4" key="1">
    <citation type="submission" date="2018-05" db="EMBL/GenBank/DDBJ databases">
        <title>Genome sequencing and assembly of the regulated plant pathogen Lachnellula willkommii and related sister species for the development of diagnostic species identification markers.</title>
        <authorList>
            <person name="Giroux E."/>
            <person name="Bilodeau G."/>
        </authorList>
    </citation>
    <scope>NUCLEOTIDE SEQUENCE [LARGE SCALE GENOMIC DNA]</scope>
    <source>
        <strain evidence="3 4">CBS 160.35</strain>
    </source>
</reference>
<name>A0A8H8RY89_9HELO</name>
<gene>
    <name evidence="3" type="ORF">LOCC1_G004526</name>
</gene>
<dbReference type="PANTHER" id="PTHR38117:SF2">
    <property type="entry name" value="NACHT AND WD40 DOMAIN PROTEIN"/>
    <property type="match status" value="1"/>
</dbReference>
<dbReference type="OrthoDB" id="3246050at2759"/>
<dbReference type="Pfam" id="PF23155">
    <property type="entry name" value="DUF7053"/>
    <property type="match status" value="1"/>
</dbReference>
<evidence type="ECO:0000313" key="3">
    <source>
        <dbReference type="EMBL" id="TVY43096.1"/>
    </source>
</evidence>
<dbReference type="InterPro" id="IPR055481">
    <property type="entry name" value="DUF7053"/>
</dbReference>
<feature type="region of interest" description="Disordered" evidence="1">
    <location>
        <begin position="1"/>
        <end position="20"/>
    </location>
</feature>
<evidence type="ECO:0000313" key="4">
    <source>
        <dbReference type="Proteomes" id="UP000443090"/>
    </source>
</evidence>
<dbReference type="AlphaFoldDB" id="A0A8H8RY89"/>
<feature type="non-terminal residue" evidence="3">
    <location>
        <position position="1"/>
    </location>
</feature>
<feature type="compositionally biased region" description="Low complexity" evidence="1">
    <location>
        <begin position="8"/>
        <end position="20"/>
    </location>
</feature>
<sequence>PSSHTFYASVPSALKPSSSSSIADIPVYSCVEASASPDTGENGVEEEQNTWRGGWSKRFIPDELVYETSMQNTATGMFAITHAPMGVHSVTTWTVKTETGTGCVLEKEGKVTSNRMLMAFIKTTLQESYDRLARDFVVMLQKEVEKKREGDGEMDKGIVAQPAAVEQPVEALA</sequence>
<accession>A0A8H8RY89</accession>
<protein>
    <recommendedName>
        <fullName evidence="2">DUF7053 domain-containing protein</fullName>
    </recommendedName>
</protein>